<feature type="region of interest" description="Disordered" evidence="17">
    <location>
        <begin position="1"/>
        <end position="41"/>
    </location>
</feature>
<dbReference type="FunFam" id="3.30.70.270:FF:000003">
    <property type="entry name" value="Transposon Ty3-G Gag-Pol polyprotein"/>
    <property type="match status" value="1"/>
</dbReference>
<name>A0A5A7U746_CUCMM</name>
<keyword evidence="8" id="KW-0255">Endonuclease</keyword>
<keyword evidence="4" id="KW-0548">Nucleotidyltransferase</keyword>
<evidence type="ECO:0000256" key="5">
    <source>
        <dbReference type="ARBA" id="ARBA00022722"/>
    </source>
</evidence>
<dbReference type="SUPFAM" id="SSF57756">
    <property type="entry name" value="Retrovirus zinc finger-like domains"/>
    <property type="match status" value="1"/>
</dbReference>
<keyword evidence="2" id="KW-0645">Protease</keyword>
<dbReference type="GO" id="GO:0003964">
    <property type="term" value="F:RNA-directed DNA polymerase activity"/>
    <property type="evidence" value="ECO:0007669"/>
    <property type="project" value="UniProtKB-KW"/>
</dbReference>
<dbReference type="InterPro" id="IPR041588">
    <property type="entry name" value="Integrase_H2C2"/>
</dbReference>
<evidence type="ECO:0000256" key="4">
    <source>
        <dbReference type="ARBA" id="ARBA00022695"/>
    </source>
</evidence>
<dbReference type="OrthoDB" id="1738534at2759"/>
<dbReference type="CDD" id="cd01647">
    <property type="entry name" value="RT_LTR"/>
    <property type="match status" value="1"/>
</dbReference>
<feature type="domain" description="CCHC-type" evidence="18">
    <location>
        <begin position="296"/>
        <end position="310"/>
    </location>
</feature>
<dbReference type="GO" id="GO:0003887">
    <property type="term" value="F:DNA-directed DNA polymerase activity"/>
    <property type="evidence" value="ECO:0007669"/>
    <property type="project" value="UniProtKB-KW"/>
</dbReference>
<dbReference type="InterPro" id="IPR043128">
    <property type="entry name" value="Rev_trsase/Diguanyl_cyclase"/>
</dbReference>
<evidence type="ECO:0000256" key="15">
    <source>
        <dbReference type="ARBA" id="ARBA00023172"/>
    </source>
</evidence>
<keyword evidence="7" id="KW-0064">Aspartyl protease</keyword>
<dbReference type="InterPro" id="IPR056924">
    <property type="entry name" value="SH3_Tf2-1"/>
</dbReference>
<dbReference type="CDD" id="cd00303">
    <property type="entry name" value="retropepsin_like"/>
    <property type="match status" value="1"/>
</dbReference>
<evidence type="ECO:0000256" key="8">
    <source>
        <dbReference type="ARBA" id="ARBA00022759"/>
    </source>
</evidence>
<dbReference type="SUPFAM" id="SSF53098">
    <property type="entry name" value="Ribonuclease H-like"/>
    <property type="match status" value="1"/>
</dbReference>
<keyword evidence="11" id="KW-0229">DNA integration</keyword>
<dbReference type="InterPro" id="IPR005162">
    <property type="entry name" value="Retrotrans_gag_dom"/>
</dbReference>
<dbReference type="InterPro" id="IPR001878">
    <property type="entry name" value="Znf_CCHC"/>
</dbReference>
<dbReference type="EMBL" id="SSTE01011134">
    <property type="protein sequence ID" value="KAA0051733.1"/>
    <property type="molecule type" value="Genomic_DNA"/>
</dbReference>
<dbReference type="InterPro" id="IPR021109">
    <property type="entry name" value="Peptidase_aspartic_dom_sf"/>
</dbReference>
<feature type="compositionally biased region" description="Basic residues" evidence="17">
    <location>
        <begin position="1"/>
        <end position="15"/>
    </location>
</feature>
<keyword evidence="10" id="KW-0460">Magnesium</keyword>
<dbReference type="GO" id="GO:0006310">
    <property type="term" value="P:DNA recombination"/>
    <property type="evidence" value="ECO:0007669"/>
    <property type="project" value="UniProtKB-KW"/>
</dbReference>
<keyword evidence="14" id="KW-0238">DNA-binding</keyword>
<evidence type="ECO:0000256" key="1">
    <source>
        <dbReference type="ARBA" id="ARBA00012493"/>
    </source>
</evidence>
<dbReference type="GO" id="GO:0004190">
    <property type="term" value="F:aspartic-type endopeptidase activity"/>
    <property type="evidence" value="ECO:0007669"/>
    <property type="project" value="UniProtKB-KW"/>
</dbReference>
<evidence type="ECO:0000256" key="3">
    <source>
        <dbReference type="ARBA" id="ARBA00022679"/>
    </source>
</evidence>
<dbReference type="Gene3D" id="3.30.70.270">
    <property type="match status" value="3"/>
</dbReference>
<dbReference type="SMART" id="SM00343">
    <property type="entry name" value="ZnF_C2HC"/>
    <property type="match status" value="1"/>
</dbReference>
<dbReference type="GO" id="GO:0015074">
    <property type="term" value="P:DNA integration"/>
    <property type="evidence" value="ECO:0007669"/>
    <property type="project" value="UniProtKB-KW"/>
</dbReference>
<dbReference type="InterPro" id="IPR043502">
    <property type="entry name" value="DNA/RNA_pol_sf"/>
</dbReference>
<dbReference type="InterPro" id="IPR036397">
    <property type="entry name" value="RNaseH_sf"/>
</dbReference>
<dbReference type="InterPro" id="IPR000477">
    <property type="entry name" value="RT_dom"/>
</dbReference>
<feature type="region of interest" description="Disordered" evidence="17">
    <location>
        <begin position="1374"/>
        <end position="1396"/>
    </location>
</feature>
<dbReference type="PROSITE" id="PS50158">
    <property type="entry name" value="ZF_CCHC"/>
    <property type="match status" value="1"/>
</dbReference>
<dbReference type="Pfam" id="PF03732">
    <property type="entry name" value="Retrotrans_gag"/>
    <property type="match status" value="1"/>
</dbReference>
<evidence type="ECO:0000256" key="9">
    <source>
        <dbReference type="ARBA" id="ARBA00022801"/>
    </source>
</evidence>
<evidence type="ECO:0000259" key="18">
    <source>
        <dbReference type="PROSITE" id="PS50158"/>
    </source>
</evidence>
<dbReference type="Pfam" id="PF24626">
    <property type="entry name" value="SH3_Tf2-1"/>
    <property type="match status" value="1"/>
</dbReference>
<keyword evidence="5" id="KW-0540">Nuclease</keyword>
<accession>A0A5A7U746</accession>
<dbReference type="GO" id="GO:0003677">
    <property type="term" value="F:DNA binding"/>
    <property type="evidence" value="ECO:0007669"/>
    <property type="project" value="UniProtKB-KW"/>
</dbReference>
<keyword evidence="3" id="KW-0808">Transferase</keyword>
<evidence type="ECO:0000313" key="20">
    <source>
        <dbReference type="Proteomes" id="UP000321393"/>
    </source>
</evidence>
<gene>
    <name evidence="19" type="ORF">E6C27_scaffold60G001230</name>
</gene>
<dbReference type="Pfam" id="PF17917">
    <property type="entry name" value="RT_RNaseH"/>
    <property type="match status" value="1"/>
</dbReference>
<evidence type="ECO:0000256" key="7">
    <source>
        <dbReference type="ARBA" id="ARBA00022750"/>
    </source>
</evidence>
<dbReference type="Pfam" id="PF08284">
    <property type="entry name" value="RVP_2"/>
    <property type="match status" value="1"/>
</dbReference>
<evidence type="ECO:0000256" key="2">
    <source>
        <dbReference type="ARBA" id="ARBA00022670"/>
    </source>
</evidence>
<dbReference type="SUPFAM" id="SSF50630">
    <property type="entry name" value="Acid proteases"/>
    <property type="match status" value="1"/>
</dbReference>
<dbReference type="Pfam" id="PF00078">
    <property type="entry name" value="RVT_1"/>
    <property type="match status" value="2"/>
</dbReference>
<dbReference type="Gene3D" id="1.10.340.70">
    <property type="match status" value="1"/>
</dbReference>
<proteinExistence type="predicted"/>
<keyword evidence="9" id="KW-0378">Hydrolase</keyword>
<evidence type="ECO:0000256" key="17">
    <source>
        <dbReference type="SAM" id="MobiDB-lite"/>
    </source>
</evidence>
<keyword evidence="12" id="KW-0695">RNA-directed DNA polymerase</keyword>
<dbReference type="EC" id="2.7.7.49" evidence="1"/>
<dbReference type="GO" id="GO:0006508">
    <property type="term" value="P:proteolysis"/>
    <property type="evidence" value="ECO:0007669"/>
    <property type="project" value="UniProtKB-KW"/>
</dbReference>
<evidence type="ECO:0000256" key="16">
    <source>
        <dbReference type="PROSITE-ProRule" id="PRU00047"/>
    </source>
</evidence>
<keyword evidence="6" id="KW-0479">Metal-binding</keyword>
<dbReference type="CDD" id="cd09274">
    <property type="entry name" value="RNase_HI_RT_Ty3"/>
    <property type="match status" value="1"/>
</dbReference>
<sequence length="1571" mass="178050">MPPRRGARRGGRGGRGRGAGRVQPEVQPVAQATDPVAPVTNADLAAMEQRFRDLIMQMREQQQQPTPPAPAPPPAPVPVMPQVVSDQLSAEAKHLRDFRKYNPTKFDGSLEDPTRAQLWLSSLETIFRYMKCSEDQKVQYAVFMLTDRGTAWWETTERMLGGDVGQIMWQQFKESFFAKFFSASLRDAKRQEFLNLEQGDMIVEQYDAEFDMLSRFASEIIATEAARADKFVRGLRLDIQGLVRAFRPATHADALRLAVDLSLQERANSSKVVGRGSTLGQKRKAEQQPIPVPQTCFKCRQEGHTADRCPMRLTGNAQNQGAGTLPVLGQYALVLFVSGSSHSFISSAFVLHARLEVEPLHHVLSVSTPSGECMFSKEKVKACQIEIASHVIEVMLLVLDMLDFDVILGMDWLAANHASIDCSRKEGTWSILASVVDTREVDVSLSSEPVVRDYPDVFLEELPGLPPHRDVEFAIELEPGTVPISRAPHIMAPVELKELKVQLQELLDKGFIRPSVSPWGAPVLFVKKKDGSMRLCIVYRELNKVTVKNRYPLPRIDDLFDQLQGATVFSKIDLRSGYHQLRIKDVFMDLMNRVFREFLDTFVIVFINDILIYSKTEAEHEEHLCMVLQTLRGNKLYAKFSKCEFWLKQVSFLGHVVSKAGVSVDPAKIEAVTSWTRPSTVSEVRSFLGLAGYYRRFVENFSRITTPLTQLTRKGAPFVWSKACEDSFQNLKQKLVTAPVLTVPDGSGSFVIYSDASKKDLGCVLMQQGKVVAYASRQLKSHEHNYPTHDLELAAVVFALKIWRHYLYGEKIQIFMDHKSLKYFFTQKELNMRRRRWLELVKVKIAPLHRDLEQAEIAVSMGTVTMLLAQLTVQPTLRQRIIDAQSNDPYLVEKRGLAKAGQAVEFSISCDGGLLFERRLCVPSDSAVKTELLYEAHSSPFSMHPSSTKMYQDLKRVYWWRNMKREVAEFVSKCLMCQRVKAPRTKPAGLLQPLSIPEWKWENVSMDFITGLPRTLRGFTVIWVVVDRLTKSAHFVLGKSTYTASKWAQLYMSEIKGLQTAMSTRLDFSTAFHQQTDGQTERLNQVLEDMLRACALEFPDSWDFHLHLMEFAYNNSYQATIGMAPFEALYGKCCRSPVWWGEVGEQRLMGLELVQSTNEAIQKIRSRMHTAQSRQKSYADVRRKDLEFDVGDKVFLKVAPMKGVLRFEMRGQLSPRFVGPFEILERIGRVAYRLALPPSLSTVHDVFHVSMLRKYVSDPSHVVDYEPLEIDENLSYTEQPVEVLAREVKMLRNREIPLVKVLWRNHRVEEATWEREDNMSFNIRPPRSRLFLTFLSVSRNETPPCVLCPTASTDVQPPFVASFVEQPTANLQQSQISHLASRPENPNPNRPDSSWVPRKVHLGIAPFTRVDLLSVDSIEGHNQVSGKGFPTTGPRIEAGNVVIHRGLHVSNVTASCSLCAIGCKELFTDRHRCPDVLYIVVMLMGYDMDWDCMSMDFKVLRLGVSFGITRLICVSFGITRLIGASFGIARLIRASFGVRVQRGADQREAGRMREGHMDASGFLYAFADVVC</sequence>
<evidence type="ECO:0000256" key="10">
    <source>
        <dbReference type="ARBA" id="ARBA00022842"/>
    </source>
</evidence>
<reference evidence="19 20" key="1">
    <citation type="submission" date="2019-08" db="EMBL/GenBank/DDBJ databases">
        <title>Draft genome sequences of two oriental melons (Cucumis melo L. var makuwa).</title>
        <authorList>
            <person name="Kwon S.-Y."/>
        </authorList>
    </citation>
    <scope>NUCLEOTIDE SEQUENCE [LARGE SCALE GENOMIC DNA]</scope>
    <source>
        <strain evidence="20">cv. SW 3</strain>
        <tissue evidence="19">Leaf</tissue>
    </source>
</reference>
<keyword evidence="15" id="KW-0233">DNA recombination</keyword>
<organism evidence="19 20">
    <name type="scientific">Cucumis melo var. makuwa</name>
    <name type="common">Oriental melon</name>
    <dbReference type="NCBI Taxonomy" id="1194695"/>
    <lineage>
        <taxon>Eukaryota</taxon>
        <taxon>Viridiplantae</taxon>
        <taxon>Streptophyta</taxon>
        <taxon>Embryophyta</taxon>
        <taxon>Tracheophyta</taxon>
        <taxon>Spermatophyta</taxon>
        <taxon>Magnoliopsida</taxon>
        <taxon>eudicotyledons</taxon>
        <taxon>Gunneridae</taxon>
        <taxon>Pentapetalae</taxon>
        <taxon>rosids</taxon>
        <taxon>fabids</taxon>
        <taxon>Cucurbitales</taxon>
        <taxon>Cucurbitaceae</taxon>
        <taxon>Benincaseae</taxon>
        <taxon>Cucumis</taxon>
    </lineage>
</organism>
<dbReference type="PANTHER" id="PTHR37984:SF5">
    <property type="entry name" value="PROTEIN NYNRIN-LIKE"/>
    <property type="match status" value="1"/>
</dbReference>
<dbReference type="Proteomes" id="UP000321393">
    <property type="component" value="Unassembled WGS sequence"/>
</dbReference>
<protein>
    <recommendedName>
        <fullName evidence="1">RNA-directed DNA polymerase</fullName>
        <ecNumber evidence="1">2.7.7.49</ecNumber>
    </recommendedName>
</protein>
<dbReference type="Pfam" id="PF17921">
    <property type="entry name" value="Integrase_H2C2"/>
    <property type="match status" value="1"/>
</dbReference>
<keyword evidence="16" id="KW-0863">Zinc-finger</keyword>
<dbReference type="FunFam" id="3.30.70.270:FF:000020">
    <property type="entry name" value="Transposon Tf2-6 polyprotein-like Protein"/>
    <property type="match status" value="1"/>
</dbReference>
<dbReference type="InterPro" id="IPR050951">
    <property type="entry name" value="Retrovirus_Pol_polyprotein"/>
</dbReference>
<evidence type="ECO:0000256" key="11">
    <source>
        <dbReference type="ARBA" id="ARBA00022908"/>
    </source>
</evidence>
<evidence type="ECO:0000256" key="13">
    <source>
        <dbReference type="ARBA" id="ARBA00022932"/>
    </source>
</evidence>
<dbReference type="GO" id="GO:0008270">
    <property type="term" value="F:zinc ion binding"/>
    <property type="evidence" value="ECO:0007669"/>
    <property type="project" value="UniProtKB-KW"/>
</dbReference>
<dbReference type="Gene3D" id="2.40.70.10">
    <property type="entry name" value="Acid Proteases"/>
    <property type="match status" value="1"/>
</dbReference>
<dbReference type="SUPFAM" id="SSF56672">
    <property type="entry name" value="DNA/RNA polymerases"/>
    <property type="match status" value="1"/>
</dbReference>
<dbReference type="InterPro" id="IPR036875">
    <property type="entry name" value="Znf_CCHC_sf"/>
</dbReference>
<dbReference type="GO" id="GO:0004519">
    <property type="term" value="F:endonuclease activity"/>
    <property type="evidence" value="ECO:0007669"/>
    <property type="project" value="UniProtKB-KW"/>
</dbReference>
<dbReference type="InterPro" id="IPR041373">
    <property type="entry name" value="RT_RNaseH"/>
</dbReference>
<evidence type="ECO:0000256" key="12">
    <source>
        <dbReference type="ARBA" id="ARBA00022918"/>
    </source>
</evidence>
<keyword evidence="13" id="KW-0239">DNA-directed DNA polymerase</keyword>
<evidence type="ECO:0000313" key="19">
    <source>
        <dbReference type="EMBL" id="KAA0051733.1"/>
    </source>
</evidence>
<dbReference type="FunFam" id="3.10.20.370:FF:000001">
    <property type="entry name" value="Retrovirus-related Pol polyprotein from transposon 17.6-like protein"/>
    <property type="match status" value="1"/>
</dbReference>
<dbReference type="Gene3D" id="3.10.10.10">
    <property type="entry name" value="HIV Type 1 Reverse Transcriptase, subunit A, domain 1"/>
    <property type="match status" value="1"/>
</dbReference>
<dbReference type="InterPro" id="IPR012337">
    <property type="entry name" value="RNaseH-like_sf"/>
</dbReference>
<evidence type="ECO:0000256" key="14">
    <source>
        <dbReference type="ARBA" id="ARBA00023125"/>
    </source>
</evidence>
<dbReference type="Gene3D" id="3.30.420.10">
    <property type="entry name" value="Ribonuclease H-like superfamily/Ribonuclease H"/>
    <property type="match status" value="1"/>
</dbReference>
<comment type="caution">
    <text evidence="19">The sequence shown here is derived from an EMBL/GenBank/DDBJ whole genome shotgun (WGS) entry which is preliminary data.</text>
</comment>
<evidence type="ECO:0000256" key="6">
    <source>
        <dbReference type="ARBA" id="ARBA00022723"/>
    </source>
</evidence>
<dbReference type="PANTHER" id="PTHR37984">
    <property type="entry name" value="PROTEIN CBG26694"/>
    <property type="match status" value="1"/>
</dbReference>
<keyword evidence="16" id="KW-0862">Zinc</keyword>